<evidence type="ECO:0000313" key="4">
    <source>
        <dbReference type="EMBL" id="KAK9718007.1"/>
    </source>
</evidence>
<dbReference type="FunFam" id="1.10.238.10:FF:000001">
    <property type="entry name" value="Calmodulin 1"/>
    <property type="match status" value="1"/>
</dbReference>
<dbReference type="InterPro" id="IPR050230">
    <property type="entry name" value="CALM/Myosin/TropC-like"/>
</dbReference>
<evidence type="ECO:0000256" key="1">
    <source>
        <dbReference type="ARBA" id="ARBA00022737"/>
    </source>
</evidence>
<sequence length="115" mass="12854">MLGTQLAGDELETVISEIDEDGNGEVSFEEFAKLAAKFLVEEEEDTEAIQLELKGAFRLYDREGNGFITTDVLREILRELDDNLSDDDLDNMIDEIDADGSGTVDWEEFKAVMIG</sequence>
<feature type="domain" description="EF-hand" evidence="3">
    <location>
        <begin position="6"/>
        <end position="41"/>
    </location>
</feature>
<dbReference type="PANTHER" id="PTHR23048:SF0">
    <property type="entry name" value="CALMODULIN LIKE 3"/>
    <property type="match status" value="1"/>
</dbReference>
<keyword evidence="5" id="KW-1185">Reference proteome</keyword>
<name>A0AAW1KH44_POPJA</name>
<dbReference type="Gene3D" id="1.10.238.10">
    <property type="entry name" value="EF-hand"/>
    <property type="match status" value="2"/>
</dbReference>
<dbReference type="InterPro" id="IPR011992">
    <property type="entry name" value="EF-hand-dom_pair"/>
</dbReference>
<protein>
    <submittedName>
        <fullName evidence="4">EF-hand domain pair</fullName>
    </submittedName>
</protein>
<proteinExistence type="predicted"/>
<dbReference type="InterPro" id="IPR018247">
    <property type="entry name" value="EF_Hand_1_Ca_BS"/>
</dbReference>
<feature type="domain" description="EF-hand" evidence="3">
    <location>
        <begin position="48"/>
        <end position="83"/>
    </location>
</feature>
<evidence type="ECO:0000259" key="3">
    <source>
        <dbReference type="PROSITE" id="PS50222"/>
    </source>
</evidence>
<gene>
    <name evidence="4" type="ORF">QE152_g23419</name>
</gene>
<keyword evidence="1" id="KW-0677">Repeat</keyword>
<dbReference type="Pfam" id="PF13833">
    <property type="entry name" value="EF-hand_8"/>
    <property type="match status" value="1"/>
</dbReference>
<keyword evidence="2" id="KW-0106">Calcium</keyword>
<dbReference type="PROSITE" id="PS00018">
    <property type="entry name" value="EF_HAND_1"/>
    <property type="match status" value="2"/>
</dbReference>
<dbReference type="PROSITE" id="PS50222">
    <property type="entry name" value="EF_HAND_2"/>
    <property type="match status" value="3"/>
</dbReference>
<dbReference type="AlphaFoldDB" id="A0AAW1KH44"/>
<organism evidence="4 5">
    <name type="scientific">Popillia japonica</name>
    <name type="common">Japanese beetle</name>
    <dbReference type="NCBI Taxonomy" id="7064"/>
    <lineage>
        <taxon>Eukaryota</taxon>
        <taxon>Metazoa</taxon>
        <taxon>Ecdysozoa</taxon>
        <taxon>Arthropoda</taxon>
        <taxon>Hexapoda</taxon>
        <taxon>Insecta</taxon>
        <taxon>Pterygota</taxon>
        <taxon>Neoptera</taxon>
        <taxon>Endopterygota</taxon>
        <taxon>Coleoptera</taxon>
        <taxon>Polyphaga</taxon>
        <taxon>Scarabaeiformia</taxon>
        <taxon>Scarabaeidae</taxon>
        <taxon>Rutelinae</taxon>
        <taxon>Popillia</taxon>
    </lineage>
</organism>
<dbReference type="EMBL" id="JASPKY010000233">
    <property type="protein sequence ID" value="KAK9718007.1"/>
    <property type="molecule type" value="Genomic_DNA"/>
</dbReference>
<comment type="caution">
    <text evidence="4">The sequence shown here is derived from an EMBL/GenBank/DDBJ whole genome shotgun (WGS) entry which is preliminary data.</text>
</comment>
<dbReference type="Pfam" id="PF13499">
    <property type="entry name" value="EF-hand_7"/>
    <property type="match status" value="1"/>
</dbReference>
<evidence type="ECO:0000256" key="2">
    <source>
        <dbReference type="ARBA" id="ARBA00022837"/>
    </source>
</evidence>
<feature type="domain" description="EF-hand" evidence="3">
    <location>
        <begin position="84"/>
        <end position="115"/>
    </location>
</feature>
<dbReference type="GO" id="GO:0016460">
    <property type="term" value="C:myosin II complex"/>
    <property type="evidence" value="ECO:0007669"/>
    <property type="project" value="TreeGrafter"/>
</dbReference>
<accession>A0AAW1KH44</accession>
<dbReference type="Proteomes" id="UP001458880">
    <property type="component" value="Unassembled WGS sequence"/>
</dbReference>
<dbReference type="SUPFAM" id="SSF47473">
    <property type="entry name" value="EF-hand"/>
    <property type="match status" value="1"/>
</dbReference>
<dbReference type="CDD" id="cd00051">
    <property type="entry name" value="EFh"/>
    <property type="match status" value="1"/>
</dbReference>
<reference evidence="4 5" key="1">
    <citation type="journal article" date="2024" name="BMC Genomics">
        <title>De novo assembly and annotation of Popillia japonica's genome with initial clues to its potential as an invasive pest.</title>
        <authorList>
            <person name="Cucini C."/>
            <person name="Boschi S."/>
            <person name="Funari R."/>
            <person name="Cardaioli E."/>
            <person name="Iannotti N."/>
            <person name="Marturano G."/>
            <person name="Paoli F."/>
            <person name="Bruttini M."/>
            <person name="Carapelli A."/>
            <person name="Frati F."/>
            <person name="Nardi F."/>
        </authorList>
    </citation>
    <scope>NUCLEOTIDE SEQUENCE [LARGE SCALE GENOMIC DNA]</scope>
    <source>
        <strain evidence="4">DMR45628</strain>
    </source>
</reference>
<dbReference type="SMART" id="SM00054">
    <property type="entry name" value="EFh"/>
    <property type="match status" value="3"/>
</dbReference>
<dbReference type="InterPro" id="IPR002048">
    <property type="entry name" value="EF_hand_dom"/>
</dbReference>
<dbReference type="PANTHER" id="PTHR23048">
    <property type="entry name" value="MYOSIN LIGHT CHAIN 1, 3"/>
    <property type="match status" value="1"/>
</dbReference>
<dbReference type="GO" id="GO:0005509">
    <property type="term" value="F:calcium ion binding"/>
    <property type="evidence" value="ECO:0007669"/>
    <property type="project" value="InterPro"/>
</dbReference>
<evidence type="ECO:0000313" key="5">
    <source>
        <dbReference type="Proteomes" id="UP001458880"/>
    </source>
</evidence>